<dbReference type="Proteomes" id="UP000887565">
    <property type="component" value="Unplaced"/>
</dbReference>
<sequence length="248" mass="29722">MKDSNGQSLKQSLKFERNNLFYNQDNPYFILRTRNGSHVQREKFVDVQIRYIADYRSIRVPRIFGRLISIYRAHQIDTDLYVSQNGQIYFQPGLQNVERFVEVEIWTDSLLLTKKRKRSRILQSGDYGKRFYYKYCLYNNQRYEMDHKFQNDKELRHVSTQSGFRQLKSFSTETLLDIKSKGFHRRGWPLLWTRKADDKTIKTSKMKKITQNRMKKIIKVFLCDRSSSFSSSLISFDAFMISIIGILR</sequence>
<organism evidence="1 2">
    <name type="scientific">Romanomermis culicivorax</name>
    <name type="common">Nematode worm</name>
    <dbReference type="NCBI Taxonomy" id="13658"/>
    <lineage>
        <taxon>Eukaryota</taxon>
        <taxon>Metazoa</taxon>
        <taxon>Ecdysozoa</taxon>
        <taxon>Nematoda</taxon>
        <taxon>Enoplea</taxon>
        <taxon>Dorylaimia</taxon>
        <taxon>Mermithida</taxon>
        <taxon>Mermithoidea</taxon>
        <taxon>Mermithidae</taxon>
        <taxon>Romanomermis</taxon>
    </lineage>
</organism>
<accession>A0A915KMF0</accession>
<dbReference type="AlphaFoldDB" id="A0A915KMF0"/>
<evidence type="ECO:0000313" key="2">
    <source>
        <dbReference type="WBParaSite" id="nRc.2.0.1.t39951-RA"/>
    </source>
</evidence>
<dbReference type="WBParaSite" id="nRc.2.0.1.t39951-RA">
    <property type="protein sequence ID" value="nRc.2.0.1.t39951-RA"/>
    <property type="gene ID" value="nRc.2.0.1.g39951"/>
</dbReference>
<protein>
    <submittedName>
        <fullName evidence="2">Uncharacterized protein</fullName>
    </submittedName>
</protein>
<keyword evidence="1" id="KW-1185">Reference proteome</keyword>
<name>A0A915KMF0_ROMCU</name>
<proteinExistence type="predicted"/>
<reference evidence="2" key="1">
    <citation type="submission" date="2022-11" db="UniProtKB">
        <authorList>
            <consortium name="WormBaseParasite"/>
        </authorList>
    </citation>
    <scope>IDENTIFICATION</scope>
</reference>
<evidence type="ECO:0000313" key="1">
    <source>
        <dbReference type="Proteomes" id="UP000887565"/>
    </source>
</evidence>